<proteinExistence type="predicted"/>
<protein>
    <recommendedName>
        <fullName evidence="3">DUF1552 domain-containing protein</fullName>
    </recommendedName>
</protein>
<reference evidence="2" key="1">
    <citation type="submission" date="2018-05" db="EMBL/GenBank/DDBJ databases">
        <authorList>
            <person name="Lanie J.A."/>
            <person name="Ng W.-L."/>
            <person name="Kazmierczak K.M."/>
            <person name="Andrzejewski T.M."/>
            <person name="Davidsen T.M."/>
            <person name="Wayne K.J."/>
            <person name="Tettelin H."/>
            <person name="Glass J.I."/>
            <person name="Rusch D."/>
            <person name="Podicherti R."/>
            <person name="Tsui H.-C.T."/>
            <person name="Winkler M.E."/>
        </authorList>
    </citation>
    <scope>NUCLEOTIDE SEQUENCE</scope>
</reference>
<sequence>MEFITGKHIPRRTFVRGMGATVALPFLEAMIPAGRVWSRVTDDALPTRLVAIEMVHGAAGCNEWGATQNLWSPEAVGRDFDLAPTSLSSLEPFRDYLTIISNTDVRMAEAFQPYEIGGDHFRSSAVFLTQSHPKQTEGSDVYVGTSLDQLYAQRFGQDTPIPSMQLCIENINQSGGCAYGYTCVYTDSISWASPTEPLPVIRDPRVAFDQLFGAGGTVEERALRRRTNKSILDWITGRVAQLRRELGPNDIQRLDRYLDNVREIERRIQRTEAQNTSGESRELPEAPAGVPDSFEEHTRLMFDLQALAFSSDVTRVFSLKMGRDSSARVFPESGSDRPFHPASHHGGREEAILDFAKINRYHVSMLPYFLEKLQSIQEGDTHLLDKTMIVYGSPMADGNLHNHRRAPLFVMGGANGRLEGGLHLKTPDGTPMANAMLSLSHALGMDDMDDFGDSTAELSLSMPANALTNAGS</sequence>
<evidence type="ECO:0008006" key="3">
    <source>
        <dbReference type="Google" id="ProtNLM"/>
    </source>
</evidence>
<dbReference type="InterPro" id="IPR011447">
    <property type="entry name" value="DUF1552"/>
</dbReference>
<feature type="region of interest" description="Disordered" evidence="1">
    <location>
        <begin position="270"/>
        <end position="290"/>
    </location>
</feature>
<name>A0A381TBZ2_9ZZZZ</name>
<dbReference type="EMBL" id="UINC01004274">
    <property type="protein sequence ID" value="SVA13118.1"/>
    <property type="molecule type" value="Genomic_DNA"/>
</dbReference>
<dbReference type="Pfam" id="PF07586">
    <property type="entry name" value="HXXSHH"/>
    <property type="match status" value="1"/>
</dbReference>
<organism evidence="2">
    <name type="scientific">marine metagenome</name>
    <dbReference type="NCBI Taxonomy" id="408172"/>
    <lineage>
        <taxon>unclassified sequences</taxon>
        <taxon>metagenomes</taxon>
        <taxon>ecological metagenomes</taxon>
    </lineage>
</organism>
<evidence type="ECO:0000313" key="2">
    <source>
        <dbReference type="EMBL" id="SVA13118.1"/>
    </source>
</evidence>
<evidence type="ECO:0000256" key="1">
    <source>
        <dbReference type="SAM" id="MobiDB-lite"/>
    </source>
</evidence>
<accession>A0A381TBZ2</accession>
<dbReference type="AlphaFoldDB" id="A0A381TBZ2"/>
<gene>
    <name evidence="2" type="ORF">METZ01_LOCUS65972</name>
</gene>